<proteinExistence type="predicted"/>
<sequence length="211" mass="24128">MVANKTEKDEIRDQIAQQLSQISLDCSHLHTKHYLASNSAFKLDPARSHFEEVILRTLDALPPYSQDNIIVKTPHLFHSNREMNIQILEDLPNSINLKSFLLSEVSHGISQNAAQSLGRALGSWLRSFHIWATKPAQTKVRTTLSKHKAMEAIKYRFNYVALIENIERFPNILEGSRDVFEKVRDLAAAEFQEQDDDEGYGIIHGNFWTGK</sequence>
<protein>
    <submittedName>
        <fullName evidence="1">Uncharacterized protein</fullName>
    </submittedName>
</protein>
<keyword evidence="2" id="KW-1185">Reference proteome</keyword>
<dbReference type="SUPFAM" id="SSF56112">
    <property type="entry name" value="Protein kinase-like (PK-like)"/>
    <property type="match status" value="1"/>
</dbReference>
<evidence type="ECO:0000313" key="2">
    <source>
        <dbReference type="Proteomes" id="UP000094569"/>
    </source>
</evidence>
<reference evidence="1 2" key="1">
    <citation type="journal article" date="2016" name="BMC Genomics">
        <title>Comparative genomic and transcriptomic analyses of the Fuzhuan brick tea-fermentation fungus Aspergillus cristatus.</title>
        <authorList>
            <person name="Ge Y."/>
            <person name="Wang Y."/>
            <person name="Liu Y."/>
            <person name="Tan Y."/>
            <person name="Ren X."/>
            <person name="Zhang X."/>
            <person name="Hyde K.D."/>
            <person name="Liu Y."/>
            <person name="Liu Z."/>
        </authorList>
    </citation>
    <scope>NUCLEOTIDE SEQUENCE [LARGE SCALE GENOMIC DNA]</scope>
    <source>
        <strain evidence="1 2">GZAAS20.1005</strain>
    </source>
</reference>
<dbReference type="STRING" id="573508.A0A1E3B827"/>
<dbReference type="EMBL" id="JXNT01000009">
    <property type="protein sequence ID" value="ODM17079.1"/>
    <property type="molecule type" value="Genomic_DNA"/>
</dbReference>
<dbReference type="AlphaFoldDB" id="A0A1E3B827"/>
<comment type="caution">
    <text evidence="1">The sequence shown here is derived from an EMBL/GenBank/DDBJ whole genome shotgun (WGS) entry which is preliminary data.</text>
</comment>
<dbReference type="OrthoDB" id="25129at2759"/>
<evidence type="ECO:0000313" key="1">
    <source>
        <dbReference type="EMBL" id="ODM17079.1"/>
    </source>
</evidence>
<accession>A0A1E3B827</accession>
<gene>
    <name evidence="1" type="ORF">SI65_07478</name>
</gene>
<dbReference type="Proteomes" id="UP000094569">
    <property type="component" value="Unassembled WGS sequence"/>
</dbReference>
<dbReference type="InterPro" id="IPR011009">
    <property type="entry name" value="Kinase-like_dom_sf"/>
</dbReference>
<organism evidence="1 2">
    <name type="scientific">Aspergillus cristatus</name>
    <name type="common">Chinese Fuzhuan brick tea-fermentation fungus</name>
    <name type="synonym">Eurotium cristatum</name>
    <dbReference type="NCBI Taxonomy" id="573508"/>
    <lineage>
        <taxon>Eukaryota</taxon>
        <taxon>Fungi</taxon>
        <taxon>Dikarya</taxon>
        <taxon>Ascomycota</taxon>
        <taxon>Pezizomycotina</taxon>
        <taxon>Eurotiomycetes</taxon>
        <taxon>Eurotiomycetidae</taxon>
        <taxon>Eurotiales</taxon>
        <taxon>Aspergillaceae</taxon>
        <taxon>Aspergillus</taxon>
        <taxon>Aspergillus subgen. Aspergillus</taxon>
    </lineage>
</organism>
<dbReference type="VEuPathDB" id="FungiDB:SI65_07478"/>
<name>A0A1E3B827_ASPCR</name>